<dbReference type="GO" id="GO:0030162">
    <property type="term" value="P:regulation of proteolysis"/>
    <property type="evidence" value="ECO:0007669"/>
    <property type="project" value="TreeGrafter"/>
</dbReference>
<name>A0A0D1XZI2_EXOME</name>
<dbReference type="Pfam" id="PF01161">
    <property type="entry name" value="PBP"/>
    <property type="match status" value="1"/>
</dbReference>
<sequence length="298" mass="30607">MQYYSVVVVAALAALGSTQSAPDFPIDVTSSLRVNYENGPTLGNNPGVMLTREDTLDAPTGLGPRGTTRQGTYVLIMVDQDVQLEEGADRVQLLHYLQPNLFGSEILFYDESAPNATTATGAPYIAPNPPAGDIAHKYTFLMYRQPVGFEIPSEFASINPPATVNDRIGFDVEAFVRAAGLVDIIGATWFQVQNNATDDSSSSSGGSSSTTESSASTTTESDSGSQTSAAESTSTIATATATTSGDSSSTGTGAGSTASATASATGTNDNAAGMVTASGSLSQMASAIILAAFGMWFL</sequence>
<dbReference type="InterPro" id="IPR036610">
    <property type="entry name" value="PEBP-like_sf"/>
</dbReference>
<evidence type="ECO:0000256" key="1">
    <source>
        <dbReference type="SAM" id="MobiDB-lite"/>
    </source>
</evidence>
<evidence type="ECO:0000313" key="4">
    <source>
        <dbReference type="Proteomes" id="UP000054302"/>
    </source>
</evidence>
<reference evidence="3 4" key="1">
    <citation type="submission" date="2015-01" db="EMBL/GenBank/DDBJ databases">
        <title>The Genome Sequence of Exophiala mesophila CBS40295.</title>
        <authorList>
            <consortium name="The Broad Institute Genomics Platform"/>
            <person name="Cuomo C."/>
            <person name="de Hoog S."/>
            <person name="Gorbushina A."/>
            <person name="Stielow B."/>
            <person name="Teixiera M."/>
            <person name="Abouelleil A."/>
            <person name="Chapman S.B."/>
            <person name="Priest M."/>
            <person name="Young S.K."/>
            <person name="Wortman J."/>
            <person name="Nusbaum C."/>
            <person name="Birren B."/>
        </authorList>
    </citation>
    <scope>NUCLEOTIDE SEQUENCE [LARGE SCALE GENOMIC DNA]</scope>
    <source>
        <strain evidence="3 4">CBS 40295</strain>
    </source>
</reference>
<dbReference type="GO" id="GO:0005543">
    <property type="term" value="F:phospholipid binding"/>
    <property type="evidence" value="ECO:0007669"/>
    <property type="project" value="TreeGrafter"/>
</dbReference>
<proteinExistence type="predicted"/>
<dbReference type="CDD" id="cd00866">
    <property type="entry name" value="PEBP_euk"/>
    <property type="match status" value="1"/>
</dbReference>
<dbReference type="PANTHER" id="PTHR11362">
    <property type="entry name" value="PHOSPHATIDYLETHANOLAMINE-BINDING PROTEIN"/>
    <property type="match status" value="1"/>
</dbReference>
<feature type="region of interest" description="Disordered" evidence="1">
    <location>
        <begin position="196"/>
        <end position="268"/>
    </location>
</feature>
<dbReference type="Proteomes" id="UP000054302">
    <property type="component" value="Unassembled WGS sequence"/>
</dbReference>
<dbReference type="RefSeq" id="XP_016225255.1">
    <property type="nucleotide sequence ID" value="XM_016369467.1"/>
</dbReference>
<dbReference type="GO" id="GO:0046578">
    <property type="term" value="P:regulation of Ras protein signal transduction"/>
    <property type="evidence" value="ECO:0007669"/>
    <property type="project" value="TreeGrafter"/>
</dbReference>
<dbReference type="VEuPathDB" id="FungiDB:PV10_04876"/>
<feature type="signal peptide" evidence="2">
    <location>
        <begin position="1"/>
        <end position="20"/>
    </location>
</feature>
<dbReference type="EMBL" id="KN847522">
    <property type="protein sequence ID" value="KIV93681.1"/>
    <property type="molecule type" value="Genomic_DNA"/>
</dbReference>
<dbReference type="HOGENOM" id="CLU_043994_4_0_1"/>
<dbReference type="GeneID" id="27322721"/>
<dbReference type="Gene3D" id="3.90.280.10">
    <property type="entry name" value="PEBP-like"/>
    <property type="match status" value="1"/>
</dbReference>
<keyword evidence="4" id="KW-1185">Reference proteome</keyword>
<dbReference type="InterPro" id="IPR008914">
    <property type="entry name" value="PEBP"/>
</dbReference>
<keyword evidence="2" id="KW-0732">Signal</keyword>
<dbReference type="STRING" id="212818.A0A0D1XZI2"/>
<dbReference type="SUPFAM" id="SSF49777">
    <property type="entry name" value="PEBP-like"/>
    <property type="match status" value="1"/>
</dbReference>
<evidence type="ECO:0000313" key="3">
    <source>
        <dbReference type="EMBL" id="KIV93681.1"/>
    </source>
</evidence>
<dbReference type="AlphaFoldDB" id="A0A0D1XZI2"/>
<dbReference type="OMA" id="LRVNYEN"/>
<dbReference type="InterPro" id="IPR035810">
    <property type="entry name" value="PEBP_euk"/>
</dbReference>
<evidence type="ECO:0008006" key="5">
    <source>
        <dbReference type="Google" id="ProtNLM"/>
    </source>
</evidence>
<dbReference type="GO" id="GO:0030414">
    <property type="term" value="F:peptidase inhibitor activity"/>
    <property type="evidence" value="ECO:0007669"/>
    <property type="project" value="TreeGrafter"/>
</dbReference>
<dbReference type="PANTHER" id="PTHR11362:SF141">
    <property type="entry name" value="PHOSPHATIDYLETHANOLAMINE-BINDING PROTEIN"/>
    <property type="match status" value="1"/>
</dbReference>
<feature type="chain" id="PRO_5002251615" description="PEBP-like protein" evidence="2">
    <location>
        <begin position="21"/>
        <end position="298"/>
    </location>
</feature>
<gene>
    <name evidence="3" type="ORF">PV10_04876</name>
</gene>
<dbReference type="OrthoDB" id="440553at2759"/>
<evidence type="ECO:0000256" key="2">
    <source>
        <dbReference type="SAM" id="SignalP"/>
    </source>
</evidence>
<accession>A0A0D1XZI2</accession>
<protein>
    <recommendedName>
        <fullName evidence="5">PEBP-like protein</fullName>
    </recommendedName>
</protein>
<organism evidence="3 4">
    <name type="scientific">Exophiala mesophila</name>
    <name type="common">Black yeast-like fungus</name>
    <dbReference type="NCBI Taxonomy" id="212818"/>
    <lineage>
        <taxon>Eukaryota</taxon>
        <taxon>Fungi</taxon>
        <taxon>Dikarya</taxon>
        <taxon>Ascomycota</taxon>
        <taxon>Pezizomycotina</taxon>
        <taxon>Eurotiomycetes</taxon>
        <taxon>Chaetothyriomycetidae</taxon>
        <taxon>Chaetothyriales</taxon>
        <taxon>Herpotrichiellaceae</taxon>
        <taxon>Exophiala</taxon>
    </lineage>
</organism>